<dbReference type="EMBL" id="MCGE01000004">
    <property type="protein sequence ID" value="ORZ22557.1"/>
    <property type="molecule type" value="Genomic_DNA"/>
</dbReference>
<protein>
    <recommendedName>
        <fullName evidence="4">TLC domain-containing protein</fullName>
    </recommendedName>
</protein>
<name>A0A1X2IUV2_9FUNG</name>
<sequence>MLRDYLFLSCSVPNRNFNFFWNRFYFYAIIFHDATDLLCWLFWKTSTVMYTAEKVEVLMKERIMT</sequence>
<organism evidence="2 3">
    <name type="scientific">Absidia repens</name>
    <dbReference type="NCBI Taxonomy" id="90262"/>
    <lineage>
        <taxon>Eukaryota</taxon>
        <taxon>Fungi</taxon>
        <taxon>Fungi incertae sedis</taxon>
        <taxon>Mucoromycota</taxon>
        <taxon>Mucoromycotina</taxon>
        <taxon>Mucoromycetes</taxon>
        <taxon>Mucorales</taxon>
        <taxon>Cunninghamellaceae</taxon>
        <taxon>Absidia</taxon>
    </lineage>
</organism>
<comment type="caution">
    <text evidence="2">The sequence shown here is derived from an EMBL/GenBank/DDBJ whole genome shotgun (WGS) entry which is preliminary data.</text>
</comment>
<reference evidence="2 3" key="1">
    <citation type="submission" date="2016-07" db="EMBL/GenBank/DDBJ databases">
        <title>Pervasive Adenine N6-methylation of Active Genes in Fungi.</title>
        <authorList>
            <consortium name="DOE Joint Genome Institute"/>
            <person name="Mondo S.J."/>
            <person name="Dannebaum R.O."/>
            <person name="Kuo R.C."/>
            <person name="Labutti K."/>
            <person name="Haridas S."/>
            <person name="Kuo A."/>
            <person name="Salamov A."/>
            <person name="Ahrendt S.R."/>
            <person name="Lipzen A."/>
            <person name="Sullivan W."/>
            <person name="Andreopoulos W.B."/>
            <person name="Clum A."/>
            <person name="Lindquist E."/>
            <person name="Daum C."/>
            <person name="Ramamoorthy G.K."/>
            <person name="Gryganskyi A."/>
            <person name="Culley D."/>
            <person name="Magnuson J.K."/>
            <person name="James T.Y."/>
            <person name="O'Malley M.A."/>
            <person name="Stajich J.E."/>
            <person name="Spatafora J.W."/>
            <person name="Visel A."/>
            <person name="Grigoriev I.V."/>
        </authorList>
    </citation>
    <scope>NUCLEOTIDE SEQUENCE [LARGE SCALE GENOMIC DNA]</scope>
    <source>
        <strain evidence="2 3">NRRL 1336</strain>
    </source>
</reference>
<evidence type="ECO:0008006" key="4">
    <source>
        <dbReference type="Google" id="ProtNLM"/>
    </source>
</evidence>
<dbReference type="Proteomes" id="UP000193560">
    <property type="component" value="Unassembled WGS sequence"/>
</dbReference>
<evidence type="ECO:0000256" key="1">
    <source>
        <dbReference type="SAM" id="Phobius"/>
    </source>
</evidence>
<gene>
    <name evidence="2" type="ORF">BCR42DRAFT_406433</name>
</gene>
<feature type="transmembrane region" description="Helical" evidence="1">
    <location>
        <begin position="24"/>
        <end position="43"/>
    </location>
</feature>
<accession>A0A1X2IUV2</accession>
<evidence type="ECO:0000313" key="3">
    <source>
        <dbReference type="Proteomes" id="UP000193560"/>
    </source>
</evidence>
<keyword evidence="1" id="KW-0812">Transmembrane</keyword>
<evidence type="ECO:0000313" key="2">
    <source>
        <dbReference type="EMBL" id="ORZ22557.1"/>
    </source>
</evidence>
<dbReference type="AlphaFoldDB" id="A0A1X2IUV2"/>
<proteinExistence type="predicted"/>
<keyword evidence="3" id="KW-1185">Reference proteome</keyword>
<keyword evidence="1" id="KW-1133">Transmembrane helix</keyword>
<keyword evidence="1" id="KW-0472">Membrane</keyword>